<evidence type="ECO:0000256" key="8">
    <source>
        <dbReference type="ARBA" id="ARBA00023014"/>
    </source>
</evidence>
<proteinExistence type="inferred from homology"/>
<dbReference type="GO" id="GO:0031071">
    <property type="term" value="F:cysteine desulfurase activity"/>
    <property type="evidence" value="ECO:0007669"/>
    <property type="project" value="UniProtKB-EC"/>
</dbReference>
<name>A0A098TI46_9CYAN</name>
<gene>
    <name evidence="12" type="ORF">DO97_16130</name>
</gene>
<comment type="cofactor">
    <cofactor evidence="1 10">
        <name>pyridoxal 5'-phosphate</name>
        <dbReference type="ChEBI" id="CHEBI:597326"/>
    </cofactor>
</comment>
<comment type="similarity">
    <text evidence="2">Belongs to the class-V pyridoxal-phosphate-dependent aminotransferase family. NifS/IscS subfamily.</text>
</comment>
<dbReference type="InterPro" id="IPR016454">
    <property type="entry name" value="Cysteine_dSase"/>
</dbReference>
<evidence type="ECO:0000313" key="12">
    <source>
        <dbReference type="EMBL" id="KGF71701.1"/>
    </source>
</evidence>
<organism evidence="12 13">
    <name type="scientific">Neosynechococcus sphagnicola sy1</name>
    <dbReference type="NCBI Taxonomy" id="1497020"/>
    <lineage>
        <taxon>Bacteria</taxon>
        <taxon>Bacillati</taxon>
        <taxon>Cyanobacteriota</taxon>
        <taxon>Cyanophyceae</taxon>
        <taxon>Neosynechococcales</taxon>
        <taxon>Neosynechococcaceae</taxon>
        <taxon>Neosynechococcus</taxon>
    </lineage>
</organism>
<keyword evidence="6" id="KW-0663">Pyridoxal phosphate</keyword>
<evidence type="ECO:0000256" key="10">
    <source>
        <dbReference type="RuleBase" id="RU004504"/>
    </source>
</evidence>
<dbReference type="GO" id="GO:0046872">
    <property type="term" value="F:metal ion binding"/>
    <property type="evidence" value="ECO:0007669"/>
    <property type="project" value="UniProtKB-KW"/>
</dbReference>
<evidence type="ECO:0000256" key="3">
    <source>
        <dbReference type="ARBA" id="ARBA00012239"/>
    </source>
</evidence>
<keyword evidence="7" id="KW-0408">Iron</keyword>
<dbReference type="PANTHER" id="PTHR11601">
    <property type="entry name" value="CYSTEINE DESULFURYLASE FAMILY MEMBER"/>
    <property type="match status" value="1"/>
</dbReference>
<protein>
    <recommendedName>
        <fullName evidence="3">cysteine desulfurase</fullName>
        <ecNumber evidence="3">2.8.1.7</ecNumber>
    </recommendedName>
</protein>
<dbReference type="PIRSF" id="PIRSF005572">
    <property type="entry name" value="NifS"/>
    <property type="match status" value="1"/>
</dbReference>
<evidence type="ECO:0000259" key="11">
    <source>
        <dbReference type="Pfam" id="PF00266"/>
    </source>
</evidence>
<accession>A0A098TI46</accession>
<dbReference type="PANTHER" id="PTHR11601:SF34">
    <property type="entry name" value="CYSTEINE DESULFURASE"/>
    <property type="match status" value="1"/>
</dbReference>
<feature type="domain" description="Aminotransferase class V" evidence="11">
    <location>
        <begin position="3"/>
        <end position="374"/>
    </location>
</feature>
<dbReference type="Pfam" id="PF00266">
    <property type="entry name" value="Aminotran_5"/>
    <property type="match status" value="1"/>
</dbReference>
<dbReference type="STRING" id="1497020.DO97_16130"/>
<dbReference type="PROSITE" id="PS00595">
    <property type="entry name" value="AA_TRANSFER_CLASS_5"/>
    <property type="match status" value="1"/>
</dbReference>
<dbReference type="InterPro" id="IPR015421">
    <property type="entry name" value="PyrdxlP-dep_Trfase_major"/>
</dbReference>
<dbReference type="GO" id="GO:0051536">
    <property type="term" value="F:iron-sulfur cluster binding"/>
    <property type="evidence" value="ECO:0007669"/>
    <property type="project" value="UniProtKB-KW"/>
</dbReference>
<evidence type="ECO:0000256" key="4">
    <source>
        <dbReference type="ARBA" id="ARBA00022679"/>
    </source>
</evidence>
<evidence type="ECO:0000313" key="13">
    <source>
        <dbReference type="Proteomes" id="UP000030170"/>
    </source>
</evidence>
<dbReference type="Gene3D" id="3.90.1150.10">
    <property type="entry name" value="Aspartate Aminotransferase, domain 1"/>
    <property type="match status" value="1"/>
</dbReference>
<comment type="catalytic activity">
    <reaction evidence="9">
        <text>(sulfur carrier)-H + L-cysteine = (sulfur carrier)-SH + L-alanine</text>
        <dbReference type="Rhea" id="RHEA:43892"/>
        <dbReference type="Rhea" id="RHEA-COMP:14737"/>
        <dbReference type="Rhea" id="RHEA-COMP:14739"/>
        <dbReference type="ChEBI" id="CHEBI:29917"/>
        <dbReference type="ChEBI" id="CHEBI:35235"/>
        <dbReference type="ChEBI" id="CHEBI:57972"/>
        <dbReference type="ChEBI" id="CHEBI:64428"/>
        <dbReference type="EC" id="2.8.1.7"/>
    </reaction>
</comment>
<comment type="caution">
    <text evidence="12">The sequence shown here is derived from an EMBL/GenBank/DDBJ whole genome shotgun (WGS) entry which is preliminary data.</text>
</comment>
<reference evidence="12 13" key="1">
    <citation type="journal article" date="2014" name="Mol. Ecol.">
        <title>Evolution of Synechococcus.</title>
        <authorList>
            <person name="Dvorak P."/>
            <person name="Casamatta D."/>
            <person name="Hasler P."/>
            <person name="Poulickova A."/>
            <person name="Ondrej V."/>
            <person name="Sanges R."/>
        </authorList>
    </citation>
    <scope>NUCLEOTIDE SEQUENCE [LARGE SCALE GENOMIC DNA]</scope>
    <source>
        <strain evidence="12 13">CAUP A 1101</strain>
    </source>
</reference>
<keyword evidence="8" id="KW-0411">Iron-sulfur</keyword>
<sequence length="403" mass="43382">MQIYLDHSATTPTRPEAIARMQQVLSQSWGNPSSLHQWGERSALVVEQARQEVASLINAPAASIVFTAGGTEANNLAIMGIAQRYPTPQHVIISQVEHPAVSEPVRWLETLGWQVTRLPVDCQGWVNPLELQAALRPTTVLVSVIYGQSEVGTVQSIASLGSIARAHGVCFHTDAVQVAGRLPIDVELLPVDLLSLSSHKLYGPQGAGALYIRPGVQLLPYLRGGGQEQGLRSGTQAVSAISGFGVAASLAAAEMALEVPRLTALRDRLFAHLADTPGLLPTGVYGATLEEQLRQRLPHHVSLCLQYPDGEILSGRTLVRQMNLAGIAISAGSACHSGKSTPSPILQAMGYSDRRAQGAIRFTLGRDTTAADVDWSAMVLQQILHRLLPEVWLKERTRQYSSC</sequence>
<dbReference type="Proteomes" id="UP000030170">
    <property type="component" value="Unassembled WGS sequence"/>
</dbReference>
<evidence type="ECO:0000256" key="7">
    <source>
        <dbReference type="ARBA" id="ARBA00023004"/>
    </source>
</evidence>
<dbReference type="OrthoDB" id="9808002at2"/>
<dbReference type="Gene3D" id="3.40.640.10">
    <property type="entry name" value="Type I PLP-dependent aspartate aminotransferase-like (Major domain)"/>
    <property type="match status" value="1"/>
</dbReference>
<dbReference type="EMBL" id="JJML01000055">
    <property type="protein sequence ID" value="KGF71701.1"/>
    <property type="molecule type" value="Genomic_DNA"/>
</dbReference>
<evidence type="ECO:0000256" key="9">
    <source>
        <dbReference type="ARBA" id="ARBA00050776"/>
    </source>
</evidence>
<dbReference type="SUPFAM" id="SSF53383">
    <property type="entry name" value="PLP-dependent transferases"/>
    <property type="match status" value="1"/>
</dbReference>
<dbReference type="Gene3D" id="1.10.260.50">
    <property type="match status" value="1"/>
</dbReference>
<dbReference type="InterPro" id="IPR000192">
    <property type="entry name" value="Aminotrans_V_dom"/>
</dbReference>
<keyword evidence="4" id="KW-0808">Transferase</keyword>
<keyword evidence="13" id="KW-1185">Reference proteome</keyword>
<evidence type="ECO:0000256" key="1">
    <source>
        <dbReference type="ARBA" id="ARBA00001933"/>
    </source>
</evidence>
<dbReference type="InterPro" id="IPR015424">
    <property type="entry name" value="PyrdxlP-dep_Trfase"/>
</dbReference>
<evidence type="ECO:0000256" key="6">
    <source>
        <dbReference type="ARBA" id="ARBA00022898"/>
    </source>
</evidence>
<dbReference type="InterPro" id="IPR015422">
    <property type="entry name" value="PyrdxlP-dep_Trfase_small"/>
</dbReference>
<evidence type="ECO:0000256" key="5">
    <source>
        <dbReference type="ARBA" id="ARBA00022723"/>
    </source>
</evidence>
<dbReference type="AlphaFoldDB" id="A0A098TI46"/>
<evidence type="ECO:0000256" key="2">
    <source>
        <dbReference type="ARBA" id="ARBA00006490"/>
    </source>
</evidence>
<dbReference type="RefSeq" id="WP_036536011.1">
    <property type="nucleotide sequence ID" value="NZ_JJML01000055.1"/>
</dbReference>
<dbReference type="EC" id="2.8.1.7" evidence="3"/>
<keyword evidence="5" id="KW-0479">Metal-binding</keyword>
<dbReference type="InterPro" id="IPR020578">
    <property type="entry name" value="Aminotrans_V_PyrdxlP_BS"/>
</dbReference>